<dbReference type="GO" id="GO:0007264">
    <property type="term" value="P:small GTPase-mediated signal transduction"/>
    <property type="evidence" value="ECO:0007669"/>
    <property type="project" value="InterPro"/>
</dbReference>
<dbReference type="GO" id="GO:0005092">
    <property type="term" value="F:GDP-dissociation inhibitor activity"/>
    <property type="evidence" value="ECO:0007669"/>
    <property type="project" value="InterPro"/>
</dbReference>
<sequence length="620" mass="66995">MSLDQTHYDVAIISTGLPQSILSAALSSAGLSVIHLDENDYYADQWASLTLSELSKWTQTASRRSNVCETRLSFPAFESLKQASVLPPQLAALDRHYALSLAPTLLPATGRSIDTLIASKVSSYATFRLLEQTVVYNPPPRSPPALQRGSLSRVPASKEDIFKTKSLSLIAKRKLMKLLMAIACDAWEDEFVKNTAVAQQPFVEYLAEVYKLPPDLIDAVAYGVSLSSTPKESTHIAVSRARLHMKSVGRYGNAAYLVGQYGGAGELAQGYCRASAVKGGIFILDHDVKRLQKDADGRWQLEIAEIAQAVTADVVVSSDEALGRLLPSINQPNAKEDPQSQSSTHRGILVLERPIDTVSLLQPDDARGPPETQVDGQAEQGPIPPETALVVFPPGSIGGNENTVTVLMMGEGTFSCPKGQYVYYIQTEAVDAEEPTDKVLQPVIDGDQQFAATSHQRSAPLLQLTYRQMNASGSAAKLGQPESALFSIPFPCQPGDEDYDVASTAMTALTDSAVAVAEQTYYSILAARLSPTLGDFASTLDKVRSTADANRLKKRKTRDPAEYQGRGGRGADDGVSRDQEEEEDSCAKEHAHRTLDTPSLDVPGFFEAAHDDHGAEDPDD</sequence>
<evidence type="ECO:0000256" key="2">
    <source>
        <dbReference type="SAM" id="MobiDB-lite"/>
    </source>
</evidence>
<dbReference type="EMBL" id="KZ819199">
    <property type="protein sequence ID" value="PWY98381.1"/>
    <property type="molecule type" value="Genomic_DNA"/>
</dbReference>
<dbReference type="AlphaFoldDB" id="A0A317XJW6"/>
<proteinExistence type="inferred from homology"/>
<feature type="compositionally biased region" description="Basic and acidic residues" evidence="2">
    <location>
        <begin position="608"/>
        <end position="620"/>
    </location>
</feature>
<keyword evidence="4" id="KW-1185">Reference proteome</keyword>
<feature type="compositionally biased region" description="Basic and acidic residues" evidence="2">
    <location>
        <begin position="569"/>
        <end position="578"/>
    </location>
</feature>
<dbReference type="FunCoup" id="A0A317XJW6">
    <property type="interactions" value="110"/>
</dbReference>
<dbReference type="GO" id="GO:0016192">
    <property type="term" value="P:vesicle-mediated transport"/>
    <property type="evidence" value="ECO:0007669"/>
    <property type="project" value="TreeGrafter"/>
</dbReference>
<accession>A0A317XJW6</accession>
<dbReference type="GO" id="GO:0005968">
    <property type="term" value="C:Rab-protein geranylgeranyltransferase complex"/>
    <property type="evidence" value="ECO:0007669"/>
    <property type="project" value="TreeGrafter"/>
</dbReference>
<protein>
    <submittedName>
        <fullName evidence="3">FAD/NAD(P)-binding domain-containing protein</fullName>
    </submittedName>
</protein>
<feature type="region of interest" description="Disordered" evidence="2">
    <location>
        <begin position="327"/>
        <end position="346"/>
    </location>
</feature>
<dbReference type="PANTHER" id="PTHR11787:SF4">
    <property type="entry name" value="CHM, RAB ESCORT PROTEIN 1"/>
    <property type="match status" value="1"/>
</dbReference>
<reference evidence="3 4" key="1">
    <citation type="journal article" date="2018" name="Mol. Biol. Evol.">
        <title>Broad Genomic Sampling Reveals a Smut Pathogenic Ancestry of the Fungal Clade Ustilaginomycotina.</title>
        <authorList>
            <person name="Kijpornyongpan T."/>
            <person name="Mondo S.J."/>
            <person name="Barry K."/>
            <person name="Sandor L."/>
            <person name="Lee J."/>
            <person name="Lipzen A."/>
            <person name="Pangilinan J."/>
            <person name="LaButti K."/>
            <person name="Hainaut M."/>
            <person name="Henrissat B."/>
            <person name="Grigoriev I.V."/>
            <person name="Spatafora J.W."/>
            <person name="Aime M.C."/>
        </authorList>
    </citation>
    <scope>NUCLEOTIDE SEQUENCE [LARGE SCALE GENOMIC DNA]</scope>
    <source>
        <strain evidence="3 4">MCA 3645</strain>
    </source>
</reference>
<dbReference type="Pfam" id="PF00996">
    <property type="entry name" value="GDI"/>
    <property type="match status" value="1"/>
</dbReference>
<dbReference type="OrthoDB" id="9446342at2759"/>
<dbReference type="PANTHER" id="PTHR11787">
    <property type="entry name" value="RAB GDP-DISSOCIATION INHIBITOR"/>
    <property type="match status" value="1"/>
</dbReference>
<dbReference type="SUPFAM" id="SSF51905">
    <property type="entry name" value="FAD/NAD(P)-binding domain"/>
    <property type="match status" value="1"/>
</dbReference>
<dbReference type="GO" id="GO:0005634">
    <property type="term" value="C:nucleus"/>
    <property type="evidence" value="ECO:0007669"/>
    <property type="project" value="TreeGrafter"/>
</dbReference>
<feature type="compositionally biased region" description="Basic and acidic residues" evidence="2">
    <location>
        <begin position="585"/>
        <end position="595"/>
    </location>
</feature>
<evidence type="ECO:0000313" key="4">
    <source>
        <dbReference type="Proteomes" id="UP000246740"/>
    </source>
</evidence>
<evidence type="ECO:0000313" key="3">
    <source>
        <dbReference type="EMBL" id="PWY98381.1"/>
    </source>
</evidence>
<comment type="similarity">
    <text evidence="1">Belongs to the Rab GDI family.</text>
</comment>
<organism evidence="3 4">
    <name type="scientific">Testicularia cyperi</name>
    <dbReference type="NCBI Taxonomy" id="1882483"/>
    <lineage>
        <taxon>Eukaryota</taxon>
        <taxon>Fungi</taxon>
        <taxon>Dikarya</taxon>
        <taxon>Basidiomycota</taxon>
        <taxon>Ustilaginomycotina</taxon>
        <taxon>Ustilaginomycetes</taxon>
        <taxon>Ustilaginales</taxon>
        <taxon>Anthracoideaceae</taxon>
        <taxon>Testicularia</taxon>
    </lineage>
</organism>
<dbReference type="STRING" id="1882483.A0A317XJW6"/>
<dbReference type="PRINTS" id="PR00891">
    <property type="entry name" value="RABGDIREP"/>
</dbReference>
<evidence type="ECO:0000256" key="1">
    <source>
        <dbReference type="ARBA" id="ARBA00005593"/>
    </source>
</evidence>
<dbReference type="GO" id="GO:0005829">
    <property type="term" value="C:cytosol"/>
    <property type="evidence" value="ECO:0007669"/>
    <property type="project" value="TreeGrafter"/>
</dbReference>
<feature type="region of interest" description="Disordered" evidence="2">
    <location>
        <begin position="548"/>
        <end position="620"/>
    </location>
</feature>
<feature type="compositionally biased region" description="Polar residues" evidence="2">
    <location>
        <begin position="328"/>
        <end position="345"/>
    </location>
</feature>
<dbReference type="Proteomes" id="UP000246740">
    <property type="component" value="Unassembled WGS sequence"/>
</dbReference>
<dbReference type="Gene3D" id="3.50.50.60">
    <property type="entry name" value="FAD/NAD(P)-binding domain"/>
    <property type="match status" value="1"/>
</dbReference>
<dbReference type="Gene3D" id="1.10.405.10">
    <property type="entry name" value="Guanine Nucleotide Dissociation Inhibitor, domain 1"/>
    <property type="match status" value="1"/>
</dbReference>
<feature type="region of interest" description="Disordered" evidence="2">
    <location>
        <begin position="360"/>
        <end position="388"/>
    </location>
</feature>
<dbReference type="InterPro" id="IPR018203">
    <property type="entry name" value="GDP_dissociation_inhibitor"/>
</dbReference>
<dbReference type="InParanoid" id="A0A317XJW6"/>
<gene>
    <name evidence="3" type="ORF">BCV70DRAFT_165058</name>
</gene>
<dbReference type="InterPro" id="IPR036188">
    <property type="entry name" value="FAD/NAD-bd_sf"/>
</dbReference>
<name>A0A317XJW6_9BASI</name>
<dbReference type="Gene3D" id="3.30.519.10">
    <property type="entry name" value="Guanine Nucleotide Dissociation Inhibitor, domain 2"/>
    <property type="match status" value="1"/>
</dbReference>